<dbReference type="EMBL" id="CP038267">
    <property type="protein sequence ID" value="QBR92823.1"/>
    <property type="molecule type" value="Genomic_DNA"/>
</dbReference>
<keyword evidence="7" id="KW-1185">Reference proteome</keyword>
<feature type="domain" description="HTH tetR-type" evidence="5">
    <location>
        <begin position="7"/>
        <end position="67"/>
    </location>
</feature>
<dbReference type="Pfam" id="PF18556">
    <property type="entry name" value="TetR_C_35"/>
    <property type="match status" value="1"/>
</dbReference>
<feature type="DNA-binding region" description="H-T-H motif" evidence="4">
    <location>
        <begin position="30"/>
        <end position="49"/>
    </location>
</feature>
<accession>A0A4P7GLI7</accession>
<evidence type="ECO:0000313" key="6">
    <source>
        <dbReference type="EMBL" id="QBR92823.1"/>
    </source>
</evidence>
<dbReference type="PANTHER" id="PTHR30055">
    <property type="entry name" value="HTH-TYPE TRANSCRIPTIONAL REGULATOR RUTR"/>
    <property type="match status" value="1"/>
</dbReference>
<dbReference type="SUPFAM" id="SSF46689">
    <property type="entry name" value="Homeodomain-like"/>
    <property type="match status" value="1"/>
</dbReference>
<dbReference type="PANTHER" id="PTHR30055:SF234">
    <property type="entry name" value="HTH-TYPE TRANSCRIPTIONAL REGULATOR BETI"/>
    <property type="match status" value="1"/>
</dbReference>
<protein>
    <submittedName>
        <fullName evidence="6">TetR/AcrR family transcriptional regulator</fullName>
    </submittedName>
</protein>
<evidence type="ECO:0000256" key="3">
    <source>
        <dbReference type="ARBA" id="ARBA00023163"/>
    </source>
</evidence>
<dbReference type="GO" id="GO:0003700">
    <property type="term" value="F:DNA-binding transcription factor activity"/>
    <property type="evidence" value="ECO:0007669"/>
    <property type="project" value="TreeGrafter"/>
</dbReference>
<keyword evidence="3" id="KW-0804">Transcription</keyword>
<evidence type="ECO:0000256" key="2">
    <source>
        <dbReference type="ARBA" id="ARBA00023125"/>
    </source>
</evidence>
<evidence type="ECO:0000256" key="4">
    <source>
        <dbReference type="PROSITE-ProRule" id="PRU00335"/>
    </source>
</evidence>
<evidence type="ECO:0000259" key="5">
    <source>
        <dbReference type="PROSITE" id="PS50977"/>
    </source>
</evidence>
<dbReference type="AlphaFoldDB" id="A0A4P7GLI7"/>
<dbReference type="InterPro" id="IPR001647">
    <property type="entry name" value="HTH_TetR"/>
</dbReference>
<dbReference type="PROSITE" id="PS50977">
    <property type="entry name" value="HTH_TETR_2"/>
    <property type="match status" value="1"/>
</dbReference>
<proteinExistence type="predicted"/>
<keyword evidence="1" id="KW-0805">Transcription regulation</keyword>
<dbReference type="Proteomes" id="UP000294894">
    <property type="component" value="Chromosome"/>
</dbReference>
<dbReference type="OrthoDB" id="4371863at2"/>
<sequence>MTATTGTTTRQRIVASAVELTLAHGWSQVTMGRLAEAVGVSRQTVYNEIGGKPALAEAMILAELERFLSVVTDAFDAHPDDLVAAIEAATTGVLRLARGNDLLKAVVSATHGADTELLPLLTTHAESLLETAKTVVAERVRTYDVPLDDHLDPAIDMVVRVVLSHVMQPSAAPEETAADLAFLASRVLRG</sequence>
<evidence type="ECO:0000313" key="7">
    <source>
        <dbReference type="Proteomes" id="UP000294894"/>
    </source>
</evidence>
<dbReference type="KEGG" id="noy:EXE57_11465"/>
<keyword evidence="2 4" id="KW-0238">DNA-binding</keyword>
<organism evidence="6 7">
    <name type="scientific">Nocardioides euryhalodurans</name>
    <dbReference type="NCBI Taxonomy" id="2518370"/>
    <lineage>
        <taxon>Bacteria</taxon>
        <taxon>Bacillati</taxon>
        <taxon>Actinomycetota</taxon>
        <taxon>Actinomycetes</taxon>
        <taxon>Propionibacteriales</taxon>
        <taxon>Nocardioidaceae</taxon>
        <taxon>Nocardioides</taxon>
    </lineage>
</organism>
<dbReference type="InterPro" id="IPR009057">
    <property type="entry name" value="Homeodomain-like_sf"/>
</dbReference>
<dbReference type="InterPro" id="IPR050109">
    <property type="entry name" value="HTH-type_TetR-like_transc_reg"/>
</dbReference>
<dbReference type="RefSeq" id="WP_135077622.1">
    <property type="nucleotide sequence ID" value="NZ_CP038267.1"/>
</dbReference>
<dbReference type="GO" id="GO:0000976">
    <property type="term" value="F:transcription cis-regulatory region binding"/>
    <property type="evidence" value="ECO:0007669"/>
    <property type="project" value="TreeGrafter"/>
</dbReference>
<dbReference type="Pfam" id="PF00440">
    <property type="entry name" value="TetR_N"/>
    <property type="match status" value="1"/>
</dbReference>
<dbReference type="Gene3D" id="1.10.357.10">
    <property type="entry name" value="Tetracycline Repressor, domain 2"/>
    <property type="match status" value="1"/>
</dbReference>
<evidence type="ECO:0000256" key="1">
    <source>
        <dbReference type="ARBA" id="ARBA00023015"/>
    </source>
</evidence>
<reference evidence="6 7" key="1">
    <citation type="submission" date="2019-03" db="EMBL/GenBank/DDBJ databases">
        <title>Three New Species of Nocardioides, Nocardioides euryhalodurans sp. nov., Nocardioides seonyuensis sp. nov. and Nocardioides eburneoflavus sp. nov., Iolated from Soil.</title>
        <authorList>
            <person name="Roh S.G."/>
            <person name="Lee C."/>
            <person name="Kim M.-K."/>
            <person name="Kim S.B."/>
        </authorList>
    </citation>
    <scope>NUCLEOTIDE SEQUENCE [LARGE SCALE GENOMIC DNA]</scope>
    <source>
        <strain evidence="6 7">MMS17-SY117</strain>
    </source>
</reference>
<dbReference type="InterPro" id="IPR040611">
    <property type="entry name" value="AlkX_C"/>
</dbReference>
<gene>
    <name evidence="6" type="ORF">EXE57_11465</name>
</gene>
<name>A0A4P7GLI7_9ACTN</name>